<sequence>MICKDPTLFKRKDIGNWHVLTDGSDYLIPEVNDLFNKLNYIKSKFNLTI</sequence>
<proteinExistence type="predicted"/>
<evidence type="ECO:0000313" key="4">
    <source>
        <dbReference type="Proteomes" id="UP000325030"/>
    </source>
</evidence>
<accession>A0A510DT67</accession>
<dbReference type="EMBL" id="AP018930">
    <property type="protein sequence ID" value="BBG26089.1"/>
    <property type="molecule type" value="Genomic_DNA"/>
</dbReference>
<keyword evidence="3" id="KW-1185">Reference proteome</keyword>
<dbReference type="AlphaFoldDB" id="A0A510DT67"/>
<dbReference type="EMBL" id="AP018929">
    <property type="protein sequence ID" value="BBG23337.1"/>
    <property type="molecule type" value="Genomic_DNA"/>
</dbReference>
<gene>
    <name evidence="1" type="ORF">IC006_0621</name>
    <name evidence="2" type="ORF">IC007_0594</name>
</gene>
<dbReference type="Proteomes" id="UP000322983">
    <property type="component" value="Chromosome"/>
</dbReference>
<evidence type="ECO:0000313" key="1">
    <source>
        <dbReference type="EMBL" id="BBG23337.1"/>
    </source>
</evidence>
<dbReference type="KEGG" id="step:IC006_0621"/>
<evidence type="ECO:0000313" key="2">
    <source>
        <dbReference type="EMBL" id="BBG26089.1"/>
    </source>
</evidence>
<reference evidence="4" key="1">
    <citation type="submission" date="2018-09" db="EMBL/GenBank/DDBJ databases">
        <title>Complete Genome Sequencing of Sulfolobus sp. JCM 16834.</title>
        <authorList>
            <person name="Kato S."/>
            <person name="Itoh T."/>
            <person name="Ohkuma M."/>
        </authorList>
    </citation>
    <scope>NUCLEOTIDE SEQUENCE [LARGE SCALE GENOMIC DNA]</scope>
    <source>
        <strain evidence="4">IC-007</strain>
    </source>
</reference>
<evidence type="ECO:0000313" key="3">
    <source>
        <dbReference type="Proteomes" id="UP000322983"/>
    </source>
</evidence>
<reference evidence="1 3" key="2">
    <citation type="journal article" date="2020" name="Int. J. Syst. Evol. Microbiol.">
        <title>Sulfuracidifex tepidarius gen. nov., sp. nov. and transfer of Sulfolobus metallicus Huber and Stetter 1992 to the genus Sulfuracidifex as Sulfuracidifex metallicus comb. nov.</title>
        <authorList>
            <person name="Itoh T."/>
            <person name="Miura T."/>
            <person name="Sakai H.D."/>
            <person name="Kato S."/>
            <person name="Ohkuma M."/>
            <person name="Takashina T."/>
        </authorList>
    </citation>
    <scope>NUCLEOTIDE SEQUENCE [LARGE SCALE GENOMIC DNA]</scope>
    <source>
        <strain evidence="1 3">IC-006</strain>
        <strain evidence="2">IC-007</strain>
    </source>
</reference>
<name>A0A510DT67_9CREN</name>
<accession>A0A510E0S7</accession>
<dbReference type="Proteomes" id="UP000325030">
    <property type="component" value="Chromosome"/>
</dbReference>
<organism evidence="1 3">
    <name type="scientific">Sulfuracidifex tepidarius</name>
    <dbReference type="NCBI Taxonomy" id="1294262"/>
    <lineage>
        <taxon>Archaea</taxon>
        <taxon>Thermoproteota</taxon>
        <taxon>Thermoprotei</taxon>
        <taxon>Sulfolobales</taxon>
        <taxon>Sulfolobaceae</taxon>
        <taxon>Sulfuracidifex</taxon>
    </lineage>
</organism>
<protein>
    <submittedName>
        <fullName evidence="1">Uncharacterized protein</fullName>
    </submittedName>
</protein>